<dbReference type="OrthoDB" id="9813911at2"/>
<gene>
    <name evidence="2" type="ORF">SAMN05421637_1883</name>
</gene>
<keyword evidence="3" id="KW-1185">Reference proteome</keyword>
<reference evidence="3" key="1">
    <citation type="submission" date="2016-10" db="EMBL/GenBank/DDBJ databases">
        <authorList>
            <person name="Varghese N."/>
        </authorList>
    </citation>
    <scope>NUCLEOTIDE SEQUENCE [LARGE SCALE GENOMIC DNA]</scope>
    <source>
        <strain evidence="3">DSM 24868</strain>
    </source>
</reference>
<proteinExistence type="predicted"/>
<evidence type="ECO:0000313" key="2">
    <source>
        <dbReference type="EMBL" id="SEJ46613.1"/>
    </source>
</evidence>
<feature type="transmembrane region" description="Helical" evidence="1">
    <location>
        <begin position="64"/>
        <end position="89"/>
    </location>
</feature>
<dbReference type="RefSeq" id="WP_042214398.1">
    <property type="nucleotide sequence ID" value="NZ_BBLU01000006.1"/>
</dbReference>
<sequence length="131" mass="13783">MTPVTWQRAESVALAAAFALAGPVAFGYAWWWPLVLFLAFDLSALGYVGGTRAGATLYNAGHNYIGPVLAAGAFALTSADALMILALAWGFHVAVDRGLGYGLKLPDDFQHTHLGWIGRARTPAGEHAEGA</sequence>
<name>A0A1H6YZD8_9MICO</name>
<dbReference type="eggNOG" id="ENOG5032SZF">
    <property type="taxonomic scope" value="Bacteria"/>
</dbReference>
<protein>
    <recommendedName>
        <fullName evidence="4">DUF4260 domain-containing protein</fullName>
    </recommendedName>
</protein>
<dbReference type="Proteomes" id="UP000183315">
    <property type="component" value="Unassembled WGS sequence"/>
</dbReference>
<dbReference type="AlphaFoldDB" id="A0A1H6YZD8"/>
<keyword evidence="1" id="KW-1133">Transmembrane helix</keyword>
<dbReference type="EMBL" id="FNZI01000004">
    <property type="protein sequence ID" value="SEJ46613.1"/>
    <property type="molecule type" value="Genomic_DNA"/>
</dbReference>
<organism evidence="2 3">
    <name type="scientific">Demequina mangrovi</name>
    <dbReference type="NCBI Taxonomy" id="1043493"/>
    <lineage>
        <taxon>Bacteria</taxon>
        <taxon>Bacillati</taxon>
        <taxon>Actinomycetota</taxon>
        <taxon>Actinomycetes</taxon>
        <taxon>Micrococcales</taxon>
        <taxon>Demequinaceae</taxon>
        <taxon>Demequina</taxon>
    </lineage>
</organism>
<keyword evidence="1" id="KW-0472">Membrane</keyword>
<dbReference type="Pfam" id="PF14079">
    <property type="entry name" value="DUF4260"/>
    <property type="match status" value="1"/>
</dbReference>
<evidence type="ECO:0000256" key="1">
    <source>
        <dbReference type="SAM" id="Phobius"/>
    </source>
</evidence>
<feature type="transmembrane region" description="Helical" evidence="1">
    <location>
        <begin position="12"/>
        <end position="32"/>
    </location>
</feature>
<evidence type="ECO:0008006" key="4">
    <source>
        <dbReference type="Google" id="ProtNLM"/>
    </source>
</evidence>
<dbReference type="STRING" id="1043493.SAMN05421637_1883"/>
<keyword evidence="1" id="KW-0812">Transmembrane</keyword>
<evidence type="ECO:0000313" key="3">
    <source>
        <dbReference type="Proteomes" id="UP000183315"/>
    </source>
</evidence>
<dbReference type="InterPro" id="IPR025356">
    <property type="entry name" value="DUF4260"/>
</dbReference>
<accession>A0A1H6YZD8</accession>